<sequence>MITTKIIPSRPLLNSFNGILSITSARPFCHQVTQQSSTNSLRHAILLHPPQQCRSIKLARIAQKSQKNALQADNHKILDYDRQLLFDSHDFRQQRIVLWRESIKRPLSNPHIFMGVMTIEKAMNDYLCHGETALLDPGSDTSWMLVPRIGYNNIKIRGAEDVGDVSEHIIKVGAAQVDEYLLVKRKSWMVPKPGKELSFKGGRGGAKLIHFEIAETGSDMASKLARAYHFLETFNFKAEFHVHFTSRGRYSEYEMLEELLKTPGGLALHPQVILKQLPAISKVDVRPVSNGRELVWVVGTGKKEYDLDEWIPHAKDEMAKAEGTKVFTMKRGREMKKDRTARLIQAEEEIASLKEKGESFEHILEQQSEIDTREETLKAMFKEVNLARREKKKTSDRARLAARILYKEREQVKLDGHYERKMPSSERSERGQEEPKVASKEQEGREETRGTFVALGNAIKTEQRAISLSSTMDSRSNSAQEEAIKVEPGGPVAGRAYRRVYLTQVEETVRDRSESKLLSPSGDSAPETKRISTGKLISKYSLLKEQKELGLGRRGPAWSNLRHKV</sequence>
<name>W9CQG4_SCLBF</name>
<dbReference type="HOGENOM" id="CLU_535260_0_0_1"/>
<dbReference type="Proteomes" id="UP000019487">
    <property type="component" value="Unassembled WGS sequence"/>
</dbReference>
<evidence type="ECO:0000313" key="3">
    <source>
        <dbReference type="EMBL" id="ESZ99072.1"/>
    </source>
</evidence>
<keyword evidence="1" id="KW-0175">Coiled coil</keyword>
<dbReference type="OrthoDB" id="3529586at2759"/>
<evidence type="ECO:0000256" key="1">
    <source>
        <dbReference type="SAM" id="Coils"/>
    </source>
</evidence>
<feature type="region of interest" description="Disordered" evidence="2">
    <location>
        <begin position="510"/>
        <end position="531"/>
    </location>
</feature>
<reference evidence="3 4" key="1">
    <citation type="journal article" date="2014" name="Genome Announc.">
        <title>Draft genome sequence of Sclerotinia borealis, a psychrophilic plant pathogenic fungus.</title>
        <authorList>
            <person name="Mardanov A.V."/>
            <person name="Beletsky A.V."/>
            <person name="Kadnikov V.V."/>
            <person name="Ignatov A.N."/>
            <person name="Ravin N.V."/>
        </authorList>
    </citation>
    <scope>NUCLEOTIDE SEQUENCE [LARGE SCALE GENOMIC DNA]</scope>
    <source>
        <strain evidence="4">F-4157</strain>
    </source>
</reference>
<gene>
    <name evidence="3" type="ORF">SBOR_0482</name>
</gene>
<feature type="coiled-coil region" evidence="1">
    <location>
        <begin position="336"/>
        <end position="363"/>
    </location>
</feature>
<comment type="caution">
    <text evidence="3">The sequence shown here is derived from an EMBL/GenBank/DDBJ whole genome shotgun (WGS) entry which is preliminary data.</text>
</comment>
<dbReference type="AlphaFoldDB" id="W9CQG4"/>
<feature type="region of interest" description="Disordered" evidence="2">
    <location>
        <begin position="415"/>
        <end position="450"/>
    </location>
</feature>
<keyword evidence="4" id="KW-1185">Reference proteome</keyword>
<proteinExistence type="predicted"/>
<dbReference type="EMBL" id="AYSA01000024">
    <property type="protein sequence ID" value="ESZ99072.1"/>
    <property type="molecule type" value="Genomic_DNA"/>
</dbReference>
<evidence type="ECO:0000313" key="4">
    <source>
        <dbReference type="Proteomes" id="UP000019487"/>
    </source>
</evidence>
<evidence type="ECO:0000256" key="2">
    <source>
        <dbReference type="SAM" id="MobiDB-lite"/>
    </source>
</evidence>
<protein>
    <submittedName>
        <fullName evidence="3">Uncharacterized protein</fullName>
    </submittedName>
</protein>
<organism evidence="3 4">
    <name type="scientific">Sclerotinia borealis (strain F-4128)</name>
    <dbReference type="NCBI Taxonomy" id="1432307"/>
    <lineage>
        <taxon>Eukaryota</taxon>
        <taxon>Fungi</taxon>
        <taxon>Dikarya</taxon>
        <taxon>Ascomycota</taxon>
        <taxon>Pezizomycotina</taxon>
        <taxon>Leotiomycetes</taxon>
        <taxon>Helotiales</taxon>
        <taxon>Sclerotiniaceae</taxon>
        <taxon>Sclerotinia</taxon>
    </lineage>
</organism>
<accession>W9CQG4</accession>
<feature type="compositionally biased region" description="Basic and acidic residues" evidence="2">
    <location>
        <begin position="415"/>
        <end position="449"/>
    </location>
</feature>